<protein>
    <submittedName>
        <fullName evidence="2">Uncharacterized protein</fullName>
    </submittedName>
</protein>
<feature type="region of interest" description="Disordered" evidence="1">
    <location>
        <begin position="192"/>
        <end position="215"/>
    </location>
</feature>
<organism evidence="2">
    <name type="scientific">uncultured Gemmatimonadaceae bacterium</name>
    <dbReference type="NCBI Taxonomy" id="246130"/>
    <lineage>
        <taxon>Bacteria</taxon>
        <taxon>Pseudomonadati</taxon>
        <taxon>Gemmatimonadota</taxon>
        <taxon>Gemmatimonadia</taxon>
        <taxon>Gemmatimonadales</taxon>
        <taxon>Gemmatimonadaceae</taxon>
        <taxon>environmental samples</taxon>
    </lineage>
</organism>
<dbReference type="EMBL" id="CADCTU010000798">
    <property type="protein sequence ID" value="CAA9355046.1"/>
    <property type="molecule type" value="Genomic_DNA"/>
</dbReference>
<evidence type="ECO:0000256" key="1">
    <source>
        <dbReference type="SAM" id="MobiDB-lite"/>
    </source>
</evidence>
<evidence type="ECO:0000313" key="2">
    <source>
        <dbReference type="EMBL" id="CAA9355046.1"/>
    </source>
</evidence>
<name>A0A6J4MDW0_9BACT</name>
<dbReference type="AlphaFoldDB" id="A0A6J4MDW0"/>
<accession>A0A6J4MDW0</accession>
<proteinExistence type="predicted"/>
<sequence length="228" mass="24509">MLGGDTLDGQRDDLLRLPLRVAAGRLADLPDPVRRGGLGFLLHSLHELGLGVLRAHPGQLLQPAAGVQDRLVELELLVGDELLLATELARATAELLVTLLQLVEPAVDARVALLHTTLLPLHLVAPPAGLLLPRLAQFDELFLSRQDRALAQGIGFPLGLADDAAGRVLGRRVRRSQPPLLLLAPRQAPLVAPPRAAENEKGRGGETQYNAIRGERRDRIHDDLCSGA</sequence>
<reference evidence="2" key="1">
    <citation type="submission" date="2020-02" db="EMBL/GenBank/DDBJ databases">
        <authorList>
            <person name="Meier V. D."/>
        </authorList>
    </citation>
    <scope>NUCLEOTIDE SEQUENCE</scope>
    <source>
        <strain evidence="2">AVDCRST_MAG11</strain>
    </source>
</reference>
<gene>
    <name evidence="2" type="ORF">AVDCRST_MAG11-3763</name>
</gene>